<reference evidence="1 2" key="1">
    <citation type="submission" date="2024-01" db="EMBL/GenBank/DDBJ databases">
        <title>The complete chloroplast genome sequence of Lithospermum erythrorhizon: insights into the phylogenetic relationship among Boraginaceae species and the maternal lineages of purple gromwells.</title>
        <authorList>
            <person name="Okada T."/>
            <person name="Watanabe K."/>
        </authorList>
    </citation>
    <scope>NUCLEOTIDE SEQUENCE [LARGE SCALE GENOMIC DNA]</scope>
</reference>
<dbReference type="Proteomes" id="UP001454036">
    <property type="component" value="Unassembled WGS sequence"/>
</dbReference>
<proteinExistence type="predicted"/>
<sequence length="154" mass="16776">MKIQNELTCLKHALFPANHVLGMDGHTTEAFAQGRSVGKCFTFSLLRCDPPHAADIVLPMAGPSLLPERGPPRRSWLGQLHPLNIFCALPSPVGDMQVLLQRLQGAYILGSHFSVPSPLCSHRREQLPHSPSGCPLVGLLPLFLDHEYLVVSSG</sequence>
<organism evidence="1 2">
    <name type="scientific">Lithospermum erythrorhizon</name>
    <name type="common">Purple gromwell</name>
    <name type="synonym">Lithospermum officinale var. erythrorhizon</name>
    <dbReference type="NCBI Taxonomy" id="34254"/>
    <lineage>
        <taxon>Eukaryota</taxon>
        <taxon>Viridiplantae</taxon>
        <taxon>Streptophyta</taxon>
        <taxon>Embryophyta</taxon>
        <taxon>Tracheophyta</taxon>
        <taxon>Spermatophyta</taxon>
        <taxon>Magnoliopsida</taxon>
        <taxon>eudicotyledons</taxon>
        <taxon>Gunneridae</taxon>
        <taxon>Pentapetalae</taxon>
        <taxon>asterids</taxon>
        <taxon>lamiids</taxon>
        <taxon>Boraginales</taxon>
        <taxon>Boraginaceae</taxon>
        <taxon>Boraginoideae</taxon>
        <taxon>Lithospermeae</taxon>
        <taxon>Lithospermum</taxon>
    </lineage>
</organism>
<keyword evidence="2" id="KW-1185">Reference proteome</keyword>
<dbReference type="AlphaFoldDB" id="A0AAV3Q4M0"/>
<accession>A0AAV3Q4M0</accession>
<gene>
    <name evidence="1" type="ORF">LIER_43430</name>
</gene>
<comment type="caution">
    <text evidence="1">The sequence shown here is derived from an EMBL/GenBank/DDBJ whole genome shotgun (WGS) entry which is preliminary data.</text>
</comment>
<protein>
    <submittedName>
        <fullName evidence="1">Uncharacterized protein</fullName>
    </submittedName>
</protein>
<name>A0AAV3Q4M0_LITER</name>
<dbReference type="EMBL" id="BAABME010035145">
    <property type="protein sequence ID" value="GAA0158132.1"/>
    <property type="molecule type" value="Genomic_DNA"/>
</dbReference>
<evidence type="ECO:0000313" key="2">
    <source>
        <dbReference type="Proteomes" id="UP001454036"/>
    </source>
</evidence>
<evidence type="ECO:0000313" key="1">
    <source>
        <dbReference type="EMBL" id="GAA0158132.1"/>
    </source>
</evidence>